<dbReference type="InterPro" id="IPR005467">
    <property type="entry name" value="His_kinase_dom"/>
</dbReference>
<evidence type="ECO:0000259" key="12">
    <source>
        <dbReference type="PROSITE" id="PS50110"/>
    </source>
</evidence>
<dbReference type="GO" id="GO:0005524">
    <property type="term" value="F:ATP binding"/>
    <property type="evidence" value="ECO:0007669"/>
    <property type="project" value="UniProtKB-KW"/>
</dbReference>
<dbReference type="InterPro" id="IPR001789">
    <property type="entry name" value="Sig_transdc_resp-reg_receiver"/>
</dbReference>
<dbReference type="InterPro" id="IPR003594">
    <property type="entry name" value="HATPase_dom"/>
</dbReference>
<dbReference type="eggNOG" id="COG4191">
    <property type="taxonomic scope" value="Bacteria"/>
</dbReference>
<evidence type="ECO:0000256" key="5">
    <source>
        <dbReference type="ARBA" id="ARBA00022741"/>
    </source>
</evidence>
<evidence type="ECO:0000256" key="3">
    <source>
        <dbReference type="ARBA" id="ARBA00022553"/>
    </source>
</evidence>
<dbReference type="GO" id="GO:0000155">
    <property type="term" value="F:phosphorelay sensor kinase activity"/>
    <property type="evidence" value="ECO:0007669"/>
    <property type="project" value="InterPro"/>
</dbReference>
<dbReference type="STRING" id="897.B2D07_09980"/>
<dbReference type="Gene3D" id="3.30.450.20">
    <property type="entry name" value="PAS domain"/>
    <property type="match status" value="1"/>
</dbReference>
<dbReference type="SUPFAM" id="SSF52172">
    <property type="entry name" value="CheY-like"/>
    <property type="match status" value="1"/>
</dbReference>
<accession>S7UMJ3</accession>
<keyword evidence="8" id="KW-0902">Two-component regulatory system</keyword>
<keyword evidence="4" id="KW-0808">Transferase</keyword>
<dbReference type="Pfam" id="PF02518">
    <property type="entry name" value="HATPase_c"/>
    <property type="match status" value="1"/>
</dbReference>
<dbReference type="OrthoDB" id="5487437at2"/>
<evidence type="ECO:0000256" key="8">
    <source>
        <dbReference type="ARBA" id="ARBA00023012"/>
    </source>
</evidence>
<feature type="region of interest" description="Disordered" evidence="10">
    <location>
        <begin position="547"/>
        <end position="566"/>
    </location>
</feature>
<evidence type="ECO:0000313" key="14">
    <source>
        <dbReference type="Proteomes" id="UP000014977"/>
    </source>
</evidence>
<evidence type="ECO:0000256" key="1">
    <source>
        <dbReference type="ARBA" id="ARBA00000085"/>
    </source>
</evidence>
<feature type="domain" description="Histidine kinase" evidence="11">
    <location>
        <begin position="186"/>
        <end position="409"/>
    </location>
</feature>
<dbReference type="PANTHER" id="PTHR43065">
    <property type="entry name" value="SENSOR HISTIDINE KINASE"/>
    <property type="match status" value="1"/>
</dbReference>
<dbReference type="Gene3D" id="3.30.565.10">
    <property type="entry name" value="Histidine kinase-like ATPase, C-terminal domain"/>
    <property type="match status" value="1"/>
</dbReference>
<dbReference type="Gene3D" id="1.10.287.130">
    <property type="match status" value="1"/>
</dbReference>
<protein>
    <recommendedName>
        <fullName evidence="2">histidine kinase</fullName>
        <ecNumber evidence="2">2.7.13.3</ecNumber>
    </recommendedName>
</protein>
<dbReference type="AlphaFoldDB" id="S7UMJ3"/>
<evidence type="ECO:0000313" key="13">
    <source>
        <dbReference type="EMBL" id="EPR35174.1"/>
    </source>
</evidence>
<dbReference type="Gene3D" id="3.40.50.2300">
    <property type="match status" value="1"/>
</dbReference>
<name>S7UMJ3_DESML</name>
<dbReference type="SMART" id="SM00387">
    <property type="entry name" value="HATPase_c"/>
    <property type="match status" value="1"/>
</dbReference>
<comment type="catalytic activity">
    <reaction evidence="1">
        <text>ATP + protein L-histidine = ADP + protein N-phospho-L-histidine.</text>
        <dbReference type="EC" id="2.7.13.3"/>
    </reaction>
</comment>
<dbReference type="InterPro" id="IPR036097">
    <property type="entry name" value="HisK_dim/P_sf"/>
</dbReference>
<dbReference type="Proteomes" id="UP000014977">
    <property type="component" value="Unassembled WGS sequence"/>
</dbReference>
<dbReference type="PROSITE" id="PS50110">
    <property type="entry name" value="RESPONSE_REGULATORY"/>
    <property type="match status" value="1"/>
</dbReference>
<reference evidence="13 14" key="1">
    <citation type="journal article" date="2013" name="Genome Announc.">
        <title>Draft genome sequences for three mercury-methylating, sulfate-reducing bacteria.</title>
        <authorList>
            <person name="Brown S.D."/>
            <person name="Hurt R.A.Jr."/>
            <person name="Gilmour C.C."/>
            <person name="Elias D.A."/>
        </authorList>
    </citation>
    <scope>NUCLEOTIDE SEQUENCE [LARGE SCALE GENOMIC DNA]</scope>
    <source>
        <strain evidence="13 14">DSM 2059</strain>
    </source>
</reference>
<feature type="domain" description="Response regulatory" evidence="12">
    <location>
        <begin position="429"/>
        <end position="545"/>
    </location>
</feature>
<evidence type="ECO:0000256" key="9">
    <source>
        <dbReference type="PROSITE-ProRule" id="PRU00169"/>
    </source>
</evidence>
<evidence type="ECO:0000259" key="11">
    <source>
        <dbReference type="PROSITE" id="PS50109"/>
    </source>
</evidence>
<dbReference type="CDD" id="cd00082">
    <property type="entry name" value="HisKA"/>
    <property type="match status" value="1"/>
</dbReference>
<dbReference type="SUPFAM" id="SSF47384">
    <property type="entry name" value="Homodimeric domain of signal transducing histidine kinase"/>
    <property type="match status" value="1"/>
</dbReference>
<dbReference type="EC" id="2.7.13.3" evidence="2"/>
<proteinExistence type="predicted"/>
<dbReference type="RefSeq" id="WP_020878256.1">
    <property type="nucleotide sequence ID" value="NZ_ATHJ01000109.1"/>
</dbReference>
<keyword evidence="5" id="KW-0547">Nucleotide-binding</keyword>
<dbReference type="InterPro" id="IPR011006">
    <property type="entry name" value="CheY-like_superfamily"/>
</dbReference>
<keyword evidence="14" id="KW-1185">Reference proteome</keyword>
<feature type="compositionally biased region" description="Polar residues" evidence="10">
    <location>
        <begin position="557"/>
        <end position="566"/>
    </location>
</feature>
<gene>
    <name evidence="13" type="ORF">dsmv_3166</name>
</gene>
<keyword evidence="7" id="KW-0067">ATP-binding</keyword>
<evidence type="ECO:0000256" key="4">
    <source>
        <dbReference type="ARBA" id="ARBA00022679"/>
    </source>
</evidence>
<dbReference type="Pfam" id="PF00072">
    <property type="entry name" value="Response_reg"/>
    <property type="match status" value="1"/>
</dbReference>
<dbReference type="SMART" id="SM00388">
    <property type="entry name" value="HisKA"/>
    <property type="match status" value="1"/>
</dbReference>
<dbReference type="PROSITE" id="PS50109">
    <property type="entry name" value="HIS_KIN"/>
    <property type="match status" value="1"/>
</dbReference>
<dbReference type="InterPro" id="IPR003661">
    <property type="entry name" value="HisK_dim/P_dom"/>
</dbReference>
<evidence type="ECO:0000256" key="2">
    <source>
        <dbReference type="ARBA" id="ARBA00012438"/>
    </source>
</evidence>
<dbReference type="InterPro" id="IPR036890">
    <property type="entry name" value="HATPase_C_sf"/>
</dbReference>
<keyword evidence="3 9" id="KW-0597">Phosphoprotein</keyword>
<dbReference type="SMART" id="SM00448">
    <property type="entry name" value="REC"/>
    <property type="match status" value="1"/>
</dbReference>
<evidence type="ECO:0000256" key="6">
    <source>
        <dbReference type="ARBA" id="ARBA00022777"/>
    </source>
</evidence>
<dbReference type="PRINTS" id="PR00344">
    <property type="entry name" value="BCTRLSENSOR"/>
</dbReference>
<keyword evidence="6 13" id="KW-0418">Kinase</keyword>
<evidence type="ECO:0000256" key="7">
    <source>
        <dbReference type="ARBA" id="ARBA00022840"/>
    </source>
</evidence>
<dbReference type="InterPro" id="IPR035965">
    <property type="entry name" value="PAS-like_dom_sf"/>
</dbReference>
<organism evidence="13 14">
    <name type="scientific">Desulfococcus multivorans DSM 2059</name>
    <dbReference type="NCBI Taxonomy" id="1121405"/>
    <lineage>
        <taxon>Bacteria</taxon>
        <taxon>Pseudomonadati</taxon>
        <taxon>Thermodesulfobacteriota</taxon>
        <taxon>Desulfobacteria</taxon>
        <taxon>Desulfobacterales</taxon>
        <taxon>Desulfococcaceae</taxon>
        <taxon>Desulfococcus</taxon>
    </lineage>
</organism>
<evidence type="ECO:0000256" key="10">
    <source>
        <dbReference type="SAM" id="MobiDB-lite"/>
    </source>
</evidence>
<dbReference type="SUPFAM" id="SSF55785">
    <property type="entry name" value="PYP-like sensor domain (PAS domain)"/>
    <property type="match status" value="1"/>
</dbReference>
<dbReference type="InterPro" id="IPR004358">
    <property type="entry name" value="Sig_transdc_His_kin-like_C"/>
</dbReference>
<dbReference type="Pfam" id="PF00512">
    <property type="entry name" value="HisKA"/>
    <property type="match status" value="1"/>
</dbReference>
<dbReference type="PANTHER" id="PTHR43065:SF46">
    <property type="entry name" value="C4-DICARBOXYLATE TRANSPORT SENSOR PROTEIN DCTB"/>
    <property type="match status" value="1"/>
</dbReference>
<dbReference type="EMBL" id="ATHJ01000109">
    <property type="protein sequence ID" value="EPR35174.1"/>
    <property type="molecule type" value="Genomic_DNA"/>
</dbReference>
<feature type="modified residue" description="4-aspartylphosphate" evidence="9">
    <location>
        <position position="480"/>
    </location>
</feature>
<dbReference type="SUPFAM" id="SSF55874">
    <property type="entry name" value="ATPase domain of HSP90 chaperone/DNA topoisomerase II/histidine kinase"/>
    <property type="match status" value="1"/>
</dbReference>
<comment type="caution">
    <text evidence="13">The sequence shown here is derived from an EMBL/GenBank/DDBJ whole genome shotgun (WGS) entry which is preliminary data.</text>
</comment>
<dbReference type="CDD" id="cd00156">
    <property type="entry name" value="REC"/>
    <property type="match status" value="1"/>
</dbReference>
<sequence>MTEQQDSTHTNILLIRNGLDIPDRETVRTGSRERLLSATLDALTAHVAVLDETGMILTVNKAWRDFAAAADAKPEAVSEGVDYLGVCDSATGDDAPLARAFGAAVRDVIHGRSDYFEVQYPCHDDREKRWFVGRVTPLPGYSPPRKVVTSHLNITDRVVMEKERDRLEEQLRNAQKLEAVGTLAGGIAHDFNNILSAVIGYTDLLLEEADAYPAIRDDLEEIARAGMRARDLVAQLLSFSRQARTETGPVQIYLLVKEALKMLRSALPSNIEIVQEIQSFAEITADPGQIHQLLMNLCTNAYQAMREDGGVLTVRLEDVEVDASHTLAFPDPAPGPYQRLTVSDTGVGMDEATRRRIFDPYFTTREKGEGSGLGLSVVHGIVRTYGGGITVDSRPGKGSTFTILLPAIKARETAVDPVAETVPFPVNERILFVDDEPQMLRMARQMLQKTGYRIDTLDSSLKALEQFKADPDGYDIVISDMTMPGLTGDRLAVEILKIRPDLPMILCTGFSERIDEDRAAAIGVRKLVMKPFVRAELVRAVQDALAGSKGTDGPVSGASTRSAGEP</sequence>